<dbReference type="PANTHER" id="PTHR11571:SF222">
    <property type="entry name" value="GLUTATHIONE TRANSFERASE"/>
    <property type="match status" value="1"/>
</dbReference>
<dbReference type="PROSITE" id="PS50404">
    <property type="entry name" value="GST_NTER"/>
    <property type="match status" value="1"/>
</dbReference>
<dbReference type="FunFam" id="1.20.1050.10:FF:000020">
    <property type="entry name" value="Glutathione S-transferase P 1"/>
    <property type="match status" value="1"/>
</dbReference>
<dbReference type="CDD" id="cd03039">
    <property type="entry name" value="GST_N_Sigma_like"/>
    <property type="match status" value="1"/>
</dbReference>
<dbReference type="OrthoDB" id="4951845at2759"/>
<evidence type="ECO:0000256" key="3">
    <source>
        <dbReference type="ARBA" id="ARBA00007297"/>
    </source>
</evidence>
<evidence type="ECO:0000256" key="5">
    <source>
        <dbReference type="ARBA" id="ARBA00012452"/>
    </source>
</evidence>
<keyword evidence="6 11" id="KW-0808">Transferase</keyword>
<dbReference type="SFLD" id="SFLDS00019">
    <property type="entry name" value="Glutathione_Transferase_(cytos"/>
    <property type="match status" value="1"/>
</dbReference>
<evidence type="ECO:0000256" key="6">
    <source>
        <dbReference type="ARBA" id="ARBA00022679"/>
    </source>
</evidence>
<dbReference type="RefSeq" id="XP_005706779.1">
    <property type="nucleotide sequence ID" value="XM_005706722.1"/>
</dbReference>
<organism evidence="11 12">
    <name type="scientific">Galdieria sulphuraria</name>
    <name type="common">Red alga</name>
    <dbReference type="NCBI Taxonomy" id="130081"/>
    <lineage>
        <taxon>Eukaryota</taxon>
        <taxon>Rhodophyta</taxon>
        <taxon>Bangiophyceae</taxon>
        <taxon>Galdieriales</taxon>
        <taxon>Galdieriaceae</taxon>
        <taxon>Galdieria</taxon>
    </lineage>
</organism>
<dbReference type="STRING" id="130081.M2Y364"/>
<dbReference type="AlphaFoldDB" id="M2Y364"/>
<evidence type="ECO:0000259" key="9">
    <source>
        <dbReference type="PROSITE" id="PS50404"/>
    </source>
</evidence>
<dbReference type="InterPro" id="IPR010987">
    <property type="entry name" value="Glutathione-S-Trfase_C-like"/>
</dbReference>
<feature type="domain" description="GST C-terminal" evidence="10">
    <location>
        <begin position="85"/>
        <end position="205"/>
    </location>
</feature>
<dbReference type="Proteomes" id="UP000030680">
    <property type="component" value="Unassembled WGS sequence"/>
</dbReference>
<dbReference type="GO" id="GO:0004364">
    <property type="term" value="F:glutathione transferase activity"/>
    <property type="evidence" value="ECO:0007669"/>
    <property type="project" value="UniProtKB-EC"/>
</dbReference>
<evidence type="ECO:0000256" key="7">
    <source>
        <dbReference type="ARBA" id="ARBA00032759"/>
    </source>
</evidence>
<dbReference type="SFLD" id="SFLDG00363">
    <property type="entry name" value="AMPS_(cytGST):_Alpha-__Mu-__Pi"/>
    <property type="match status" value="1"/>
</dbReference>
<dbReference type="EMBL" id="KB454501">
    <property type="protein sequence ID" value="EME30259.1"/>
    <property type="molecule type" value="Genomic_DNA"/>
</dbReference>
<accession>M2Y364</accession>
<evidence type="ECO:0000256" key="8">
    <source>
        <dbReference type="ARBA" id="ARBA00047960"/>
    </source>
</evidence>
<dbReference type="eggNOG" id="KOG1695">
    <property type="taxonomic scope" value="Eukaryota"/>
</dbReference>
<evidence type="ECO:0000256" key="1">
    <source>
        <dbReference type="ARBA" id="ARBA00003701"/>
    </source>
</evidence>
<evidence type="ECO:0000256" key="4">
    <source>
        <dbReference type="ARBA" id="ARBA00011738"/>
    </source>
</evidence>
<comment type="catalytic activity">
    <reaction evidence="8">
        <text>RX + glutathione = an S-substituted glutathione + a halide anion + H(+)</text>
        <dbReference type="Rhea" id="RHEA:16437"/>
        <dbReference type="ChEBI" id="CHEBI:15378"/>
        <dbReference type="ChEBI" id="CHEBI:16042"/>
        <dbReference type="ChEBI" id="CHEBI:17792"/>
        <dbReference type="ChEBI" id="CHEBI:57925"/>
        <dbReference type="ChEBI" id="CHEBI:90779"/>
        <dbReference type="EC" id="2.5.1.18"/>
    </reaction>
</comment>
<proteinExistence type="inferred from homology"/>
<dbReference type="EC" id="2.5.1.18" evidence="5"/>
<name>M2Y364_GALSU</name>
<comment type="function">
    <text evidence="1">Conjugation of reduced glutathione to a wide number of exogenous and endogenous hydrophobic electrophiles.</text>
</comment>
<dbReference type="InterPro" id="IPR050213">
    <property type="entry name" value="GST_superfamily"/>
</dbReference>
<reference evidence="12" key="1">
    <citation type="journal article" date="2013" name="Science">
        <title>Gene transfer from bacteria and archaea facilitated evolution of an extremophilic eukaryote.</title>
        <authorList>
            <person name="Schonknecht G."/>
            <person name="Chen W.H."/>
            <person name="Ternes C.M."/>
            <person name="Barbier G.G."/>
            <person name="Shrestha R.P."/>
            <person name="Stanke M."/>
            <person name="Brautigam A."/>
            <person name="Baker B.J."/>
            <person name="Banfield J.F."/>
            <person name="Garavito R.M."/>
            <person name="Carr K."/>
            <person name="Wilkerson C."/>
            <person name="Rensing S.A."/>
            <person name="Gagneul D."/>
            <person name="Dickenson N.E."/>
            <person name="Oesterhelt C."/>
            <person name="Lercher M.J."/>
            <person name="Weber A.P."/>
        </authorList>
    </citation>
    <scope>NUCLEOTIDE SEQUENCE [LARGE SCALE GENOMIC DNA]</scope>
    <source>
        <strain evidence="12">074W</strain>
    </source>
</reference>
<dbReference type="Pfam" id="PF14497">
    <property type="entry name" value="GST_C_3"/>
    <property type="match status" value="1"/>
</dbReference>
<dbReference type="SFLD" id="SFLDG01205">
    <property type="entry name" value="AMPS.1"/>
    <property type="match status" value="1"/>
</dbReference>
<gene>
    <name evidence="11" type="ORF">Gasu_24110</name>
</gene>
<dbReference type="InterPro" id="IPR004045">
    <property type="entry name" value="Glutathione_S-Trfase_N"/>
</dbReference>
<dbReference type="PROSITE" id="PS50405">
    <property type="entry name" value="GST_CTER"/>
    <property type="match status" value="1"/>
</dbReference>
<keyword evidence="12" id="KW-1185">Reference proteome</keyword>
<dbReference type="Gramene" id="EME30259">
    <property type="protein sequence ID" value="EME30259"/>
    <property type="gene ID" value="Gasu_24110"/>
</dbReference>
<dbReference type="GO" id="GO:0006749">
    <property type="term" value="P:glutathione metabolic process"/>
    <property type="evidence" value="ECO:0007669"/>
    <property type="project" value="TreeGrafter"/>
</dbReference>
<evidence type="ECO:0000313" key="12">
    <source>
        <dbReference type="Proteomes" id="UP000030680"/>
    </source>
</evidence>
<protein>
    <recommendedName>
        <fullName evidence="5">glutathione transferase</fullName>
        <ecNumber evidence="5">2.5.1.18</ecNumber>
    </recommendedName>
    <alternativeName>
        <fullName evidence="7">GST class-pi</fullName>
    </alternativeName>
</protein>
<dbReference type="SUPFAM" id="SSF47616">
    <property type="entry name" value="GST C-terminal domain-like"/>
    <property type="match status" value="1"/>
</dbReference>
<dbReference type="InterPro" id="IPR004046">
    <property type="entry name" value="GST_C"/>
</dbReference>
<dbReference type="GeneID" id="17089001"/>
<evidence type="ECO:0000313" key="11">
    <source>
        <dbReference type="EMBL" id="EME30259.1"/>
    </source>
</evidence>
<dbReference type="InterPro" id="IPR036249">
    <property type="entry name" value="Thioredoxin-like_sf"/>
</dbReference>
<comment type="subunit">
    <text evidence="4">Homodimer.</text>
</comment>
<dbReference type="OMA" id="PWFKEQD"/>
<dbReference type="InterPro" id="IPR040079">
    <property type="entry name" value="Glutathione_S-Trfase"/>
</dbReference>
<sequence>MYQLTYFPIRGRAEHIRLFLEDLKIPYESKIVNFEDWESYKAKHSGTEKLPFGQFPIFQDGNLHLAQSGAIARYLARKHDKYGKTDEEKALNDMLFDMAVDIHSIYLKHIYDPQRKQKMDIFVQEAKGKLELVEKFVNRRGNKFVVCNEPTLADYYMFEVLDILLREEKTILDSYPKLKGIHNQMKNRSHIAAFLKSDRRFDKPVAVSDA</sequence>
<dbReference type="Gene3D" id="1.20.1050.130">
    <property type="match status" value="1"/>
</dbReference>
<dbReference type="InterPro" id="IPR036282">
    <property type="entry name" value="Glutathione-S-Trfase_C_sf"/>
</dbReference>
<comment type="similarity">
    <text evidence="3">Belongs to the GST superfamily. Pi family.</text>
</comment>
<dbReference type="PANTHER" id="PTHR11571">
    <property type="entry name" value="GLUTATHIONE S-TRANSFERASE"/>
    <property type="match status" value="1"/>
</dbReference>
<dbReference type="SUPFAM" id="SSF52833">
    <property type="entry name" value="Thioredoxin-like"/>
    <property type="match status" value="1"/>
</dbReference>
<dbReference type="Pfam" id="PF02798">
    <property type="entry name" value="GST_N"/>
    <property type="match status" value="1"/>
</dbReference>
<comment type="similarity">
    <text evidence="2">Belongs to the GST superfamily. Mu family.</text>
</comment>
<feature type="domain" description="GST N-terminal" evidence="9">
    <location>
        <begin position="1"/>
        <end position="83"/>
    </location>
</feature>
<evidence type="ECO:0000259" key="10">
    <source>
        <dbReference type="PROSITE" id="PS50405"/>
    </source>
</evidence>
<dbReference type="KEGG" id="gsl:Gasu_24110"/>
<evidence type="ECO:0000256" key="2">
    <source>
        <dbReference type="ARBA" id="ARBA00005861"/>
    </source>
</evidence>